<name>A0A1W1VRR3_9FIRM</name>
<dbReference type="GO" id="GO:0006355">
    <property type="term" value="P:regulation of DNA-templated transcription"/>
    <property type="evidence" value="ECO:0007669"/>
    <property type="project" value="InterPro"/>
</dbReference>
<dbReference type="AlphaFoldDB" id="A0A1W1VRR3"/>
<dbReference type="PRINTS" id="PR00038">
    <property type="entry name" value="HTHLUXR"/>
</dbReference>
<dbReference type="Proteomes" id="UP000192569">
    <property type="component" value="Chromosome I"/>
</dbReference>
<feature type="compositionally biased region" description="Basic and acidic residues" evidence="1">
    <location>
        <begin position="109"/>
        <end position="123"/>
    </location>
</feature>
<dbReference type="InterPro" id="IPR036388">
    <property type="entry name" value="WH-like_DNA-bd_sf"/>
</dbReference>
<evidence type="ECO:0000259" key="2">
    <source>
        <dbReference type="PROSITE" id="PS00622"/>
    </source>
</evidence>
<dbReference type="GO" id="GO:0003677">
    <property type="term" value="F:DNA binding"/>
    <property type="evidence" value="ECO:0007669"/>
    <property type="project" value="InterPro"/>
</dbReference>
<dbReference type="Pfam" id="PF00196">
    <property type="entry name" value="GerE"/>
    <property type="match status" value="1"/>
</dbReference>
<dbReference type="Gene3D" id="1.10.10.10">
    <property type="entry name" value="Winged helix-like DNA-binding domain superfamily/Winged helix DNA-binding domain"/>
    <property type="match status" value="1"/>
</dbReference>
<proteinExistence type="predicted"/>
<sequence length="477" mass="53616">MANLTAMQERVLTLRSQGLGVKKIAEVLGLSESTVKTHLKRAQAKLSNPRESEPPPDDLQEILKELEPESSLTVKIEKLARRGIPKKIIAQLTGTTQATVRQIVHRQKKKEEDENNGRRQRERVRTYRLEGEEREKYKSLPPGNKVPDEAAFLYKIYVEIGIENLKPEALALLGTQGLGGWRGRQAVFRARKEMTHRLSFTGRIAAKQWSSRKVAEEIRELHADDAAVTGTPSLERPFKARSSAGTIKERRGNVWWALCEDLLEDAKRTAGLYRPRSWNGFMEELAGRVRDALTGLLIEQLGHRDGYEVYRVCIERTPAVAVRASDQGGAVVELVWEVEGKNRRNGRNGKSPKLKGTVVPLDKGRVALVNGNERMVVDEPAGVNFSARGKVWVAATLETGTTRLIRRGDVIEMDGGIARIVKWSGEHKPKVMEFSGADLAWAIAAYVVRKPCWLVVERPDEKARMWDFTDLDRRLAA</sequence>
<protein>
    <submittedName>
        <fullName evidence="3">Regulatory protein, luxR family</fullName>
    </submittedName>
</protein>
<dbReference type="STRING" id="698762.SAMN00808754_1386"/>
<keyword evidence="4" id="KW-1185">Reference proteome</keyword>
<dbReference type="RefSeq" id="WP_172839066.1">
    <property type="nucleotide sequence ID" value="NZ_LT838272.1"/>
</dbReference>
<dbReference type="InterPro" id="IPR016032">
    <property type="entry name" value="Sig_transdc_resp-reg_C-effctor"/>
</dbReference>
<accession>A0A1W1VRR3</accession>
<evidence type="ECO:0000256" key="1">
    <source>
        <dbReference type="SAM" id="MobiDB-lite"/>
    </source>
</evidence>
<dbReference type="PROSITE" id="PS00622">
    <property type="entry name" value="HTH_LUXR_1"/>
    <property type="match status" value="1"/>
</dbReference>
<reference evidence="3 4" key="1">
    <citation type="submission" date="2017-04" db="EMBL/GenBank/DDBJ databases">
        <authorList>
            <person name="Afonso C.L."/>
            <person name="Miller P.J."/>
            <person name="Scott M.A."/>
            <person name="Spackman E."/>
            <person name="Goraichik I."/>
            <person name="Dimitrov K.M."/>
            <person name="Suarez D.L."/>
            <person name="Swayne D.E."/>
        </authorList>
    </citation>
    <scope>NUCLEOTIDE SEQUENCE [LARGE SCALE GENOMIC DNA]</scope>
    <source>
        <strain evidence="3 4">ToBE</strain>
    </source>
</reference>
<dbReference type="SMART" id="SM00421">
    <property type="entry name" value="HTH_LUXR"/>
    <property type="match status" value="1"/>
</dbReference>
<feature type="region of interest" description="Disordered" evidence="1">
    <location>
        <begin position="103"/>
        <end position="123"/>
    </location>
</feature>
<evidence type="ECO:0000313" key="3">
    <source>
        <dbReference type="EMBL" id="SMB96038.1"/>
    </source>
</evidence>
<dbReference type="EMBL" id="LT838272">
    <property type="protein sequence ID" value="SMB96038.1"/>
    <property type="molecule type" value="Genomic_DNA"/>
</dbReference>
<dbReference type="SUPFAM" id="SSF46894">
    <property type="entry name" value="C-terminal effector domain of the bipartite response regulators"/>
    <property type="match status" value="1"/>
</dbReference>
<gene>
    <name evidence="3" type="ORF">SAMN00808754_1386</name>
</gene>
<evidence type="ECO:0000313" key="4">
    <source>
        <dbReference type="Proteomes" id="UP000192569"/>
    </source>
</evidence>
<organism evidence="3 4">
    <name type="scientific">Thermanaeromonas toyohensis ToBE</name>
    <dbReference type="NCBI Taxonomy" id="698762"/>
    <lineage>
        <taxon>Bacteria</taxon>
        <taxon>Bacillati</taxon>
        <taxon>Bacillota</taxon>
        <taxon>Clostridia</taxon>
        <taxon>Neomoorellales</taxon>
        <taxon>Neomoorellaceae</taxon>
        <taxon>Thermanaeromonas</taxon>
    </lineage>
</organism>
<dbReference type="InterPro" id="IPR000792">
    <property type="entry name" value="Tscrpt_reg_LuxR_C"/>
</dbReference>
<feature type="domain" description="HTH luxR-type" evidence="2">
    <location>
        <begin position="18"/>
        <end position="45"/>
    </location>
</feature>